<sequence>MRCLQLLYQRIGCEKPLSVVWDAKCLLNVNEKQSYKEILYRAAFFDYCTGIFTHILSVDGQRAKQPASNEKKINAGAFMTLPLLYREEFQLERDSSFYFFTLLF</sequence>
<proteinExistence type="predicted"/>
<protein>
    <submittedName>
        <fullName evidence="1">Uncharacterized protein</fullName>
    </submittedName>
</protein>
<dbReference type="Proteomes" id="UP000030008">
    <property type="component" value="Unassembled WGS sequence"/>
</dbReference>
<organism evidence="1 2">
    <name type="scientific">Clostridium innocuum</name>
    <dbReference type="NCBI Taxonomy" id="1522"/>
    <lineage>
        <taxon>Bacteria</taxon>
        <taxon>Bacillati</taxon>
        <taxon>Bacillota</taxon>
        <taxon>Clostridia</taxon>
        <taxon>Eubacteriales</taxon>
        <taxon>Clostridiaceae</taxon>
        <taxon>Clostridium</taxon>
    </lineage>
</organism>
<reference evidence="1 2" key="1">
    <citation type="submission" date="2014-08" db="EMBL/GenBank/DDBJ databases">
        <title>Clostridium innocuum, an unnegligible vancomycin-resistant pathogen causing extra-intestinal infections.</title>
        <authorList>
            <person name="Feng Y."/>
            <person name="Chiu C.-H."/>
        </authorList>
    </citation>
    <scope>NUCLEOTIDE SEQUENCE [LARGE SCALE GENOMIC DNA]</scope>
    <source>
        <strain evidence="1 2">AN88</strain>
    </source>
</reference>
<accession>A0A099I7Y3</accession>
<name>A0A099I7Y3_CLOIN</name>
<gene>
    <name evidence="1" type="ORF">CIAN88_06980</name>
</gene>
<comment type="caution">
    <text evidence="1">The sequence shown here is derived from an EMBL/GenBank/DDBJ whole genome shotgun (WGS) entry which is preliminary data.</text>
</comment>
<dbReference type="EMBL" id="JQIF01000032">
    <property type="protein sequence ID" value="KGJ53805.1"/>
    <property type="molecule type" value="Genomic_DNA"/>
</dbReference>
<dbReference type="AlphaFoldDB" id="A0A099I7Y3"/>
<evidence type="ECO:0000313" key="1">
    <source>
        <dbReference type="EMBL" id="KGJ53805.1"/>
    </source>
</evidence>
<evidence type="ECO:0000313" key="2">
    <source>
        <dbReference type="Proteomes" id="UP000030008"/>
    </source>
</evidence>